<dbReference type="PIRSF" id="PIRSF000525">
    <property type="entry name" value="SerC"/>
    <property type="match status" value="1"/>
</dbReference>
<dbReference type="FunFam" id="3.40.640.10:FF:000010">
    <property type="entry name" value="Phosphoserine aminotransferase"/>
    <property type="match status" value="1"/>
</dbReference>
<dbReference type="HAMAP" id="MF_00160">
    <property type="entry name" value="SerC_aminotrans_5"/>
    <property type="match status" value="1"/>
</dbReference>
<dbReference type="Pfam" id="PF00266">
    <property type="entry name" value="Aminotran_5"/>
    <property type="match status" value="1"/>
</dbReference>
<dbReference type="SUPFAM" id="SSF53383">
    <property type="entry name" value="PLP-dependent transferases"/>
    <property type="match status" value="1"/>
</dbReference>
<feature type="domain" description="Aminotransferase class V" evidence="13">
    <location>
        <begin position="12"/>
        <end position="372"/>
    </location>
</feature>
<organism evidence="14 15">
    <name type="scientific">Wickerhamomyces mucosus</name>
    <dbReference type="NCBI Taxonomy" id="1378264"/>
    <lineage>
        <taxon>Eukaryota</taxon>
        <taxon>Fungi</taxon>
        <taxon>Dikarya</taxon>
        <taxon>Ascomycota</taxon>
        <taxon>Saccharomycotina</taxon>
        <taxon>Saccharomycetes</taxon>
        <taxon>Phaffomycetales</taxon>
        <taxon>Wickerhamomycetaceae</taxon>
        <taxon>Wickerhamomyces</taxon>
    </lineage>
</organism>
<dbReference type="NCBIfam" id="TIGR01364">
    <property type="entry name" value="serC_1"/>
    <property type="match status" value="1"/>
</dbReference>
<dbReference type="Proteomes" id="UP000769528">
    <property type="component" value="Unassembled WGS sequence"/>
</dbReference>
<sequence length="386" mass="42775">MASITREEPHYFGAGPAALPTSVLQQAAQDLINFKGLGLGIGEISHRDKNAINVIDETKSKLIELLEIPDTHEVFFLQGGATSGFSAIATNLLAHHAKKTGKRGKASYVITGGWSSKAYEEINRFGIESEILSNSKEIYGSFGKIQPFEEWNKPSEDSAFVYYCDNETVHGVEFPFVPQYENVEIVADLSSNILSKKIDVSKFGVIYAGAQKNVGLAGITIYIIKKSLLDQANDQELRDLSLPITPISFHFPTVVKQNSLYNTIPVFTVQILNLVLGKLIKDGGLNHQEALNLQKSSNLYDILDKYSDFYSLPVDKEFRSKMNVIFKTPSVELEDKFLEGAKEVKLTGLKGHRSVGGLRASLYNAVTVESTELLINFVERFAQENK</sequence>
<dbReference type="InterPro" id="IPR015421">
    <property type="entry name" value="PyrdxlP-dep_Trfase_major"/>
</dbReference>
<evidence type="ECO:0000256" key="2">
    <source>
        <dbReference type="ARBA" id="ARBA00005099"/>
    </source>
</evidence>
<dbReference type="Gene3D" id="3.40.640.10">
    <property type="entry name" value="Type I PLP-dependent aspartate aminotransferase-like (Major domain)"/>
    <property type="match status" value="1"/>
</dbReference>
<evidence type="ECO:0000259" key="13">
    <source>
        <dbReference type="Pfam" id="PF00266"/>
    </source>
</evidence>
<keyword evidence="7" id="KW-0663">Pyridoxal phosphate</keyword>
<dbReference type="FunFam" id="3.90.1150.10:FF:000006">
    <property type="entry name" value="Phosphoserine aminotransferase"/>
    <property type="match status" value="1"/>
</dbReference>
<evidence type="ECO:0000256" key="1">
    <source>
        <dbReference type="ARBA" id="ARBA00001933"/>
    </source>
</evidence>
<evidence type="ECO:0000256" key="11">
    <source>
        <dbReference type="RuleBase" id="RU004504"/>
    </source>
</evidence>
<dbReference type="InterPro" id="IPR015422">
    <property type="entry name" value="PyrdxlP-dep_Trfase_small"/>
</dbReference>
<comment type="caution">
    <text evidence="14">The sequence shown here is derived from an EMBL/GenBank/DDBJ whole genome shotgun (WGS) entry which is preliminary data.</text>
</comment>
<dbReference type="PROSITE" id="PS00595">
    <property type="entry name" value="AA_TRANSFER_CLASS_5"/>
    <property type="match status" value="1"/>
</dbReference>
<dbReference type="EC" id="2.6.1.52" evidence="12"/>
<dbReference type="EMBL" id="JAEUBF010000485">
    <property type="protein sequence ID" value="KAH3678202.1"/>
    <property type="molecule type" value="Genomic_DNA"/>
</dbReference>
<dbReference type="InterPro" id="IPR000192">
    <property type="entry name" value="Aminotrans_V_dom"/>
</dbReference>
<dbReference type="InterPro" id="IPR022278">
    <property type="entry name" value="Pser_aminoTfrase"/>
</dbReference>
<evidence type="ECO:0000256" key="8">
    <source>
        <dbReference type="ARBA" id="ARBA00023299"/>
    </source>
</evidence>
<comment type="similarity">
    <text evidence="3">Belongs to the class-V pyridoxal-phosphate-dependent aminotransferase family. SerC subfamily.</text>
</comment>
<name>A0A9P8PU60_9ASCO</name>
<dbReference type="OrthoDB" id="1703350at2759"/>
<dbReference type="GO" id="GO:0004648">
    <property type="term" value="F:O-phospho-L-serine:2-oxoglutarate aminotransferase activity"/>
    <property type="evidence" value="ECO:0007669"/>
    <property type="project" value="UniProtKB-EC"/>
</dbReference>
<dbReference type="InterPro" id="IPR020578">
    <property type="entry name" value="Aminotrans_V_PyrdxlP_BS"/>
</dbReference>
<evidence type="ECO:0000256" key="3">
    <source>
        <dbReference type="ARBA" id="ARBA00006904"/>
    </source>
</evidence>
<evidence type="ECO:0000256" key="12">
    <source>
        <dbReference type="RuleBase" id="RU004505"/>
    </source>
</evidence>
<keyword evidence="6 12" id="KW-0808">Transferase</keyword>
<keyword evidence="5 12" id="KW-0028">Amino-acid biosynthesis</keyword>
<comment type="catalytic activity">
    <reaction evidence="9">
        <text>4-(phosphooxy)-L-threonine + 2-oxoglutarate = (R)-3-hydroxy-2-oxo-4-phosphooxybutanoate + L-glutamate</text>
        <dbReference type="Rhea" id="RHEA:16573"/>
        <dbReference type="ChEBI" id="CHEBI:16810"/>
        <dbReference type="ChEBI" id="CHEBI:29985"/>
        <dbReference type="ChEBI" id="CHEBI:58452"/>
        <dbReference type="ChEBI" id="CHEBI:58538"/>
        <dbReference type="EC" id="2.6.1.52"/>
    </reaction>
</comment>
<evidence type="ECO:0000256" key="7">
    <source>
        <dbReference type="ARBA" id="ARBA00022898"/>
    </source>
</evidence>
<reference evidence="14" key="2">
    <citation type="submission" date="2021-01" db="EMBL/GenBank/DDBJ databases">
        <authorList>
            <person name="Schikora-Tamarit M.A."/>
        </authorList>
    </citation>
    <scope>NUCLEOTIDE SEQUENCE</scope>
    <source>
        <strain evidence="14">CBS6341</strain>
    </source>
</reference>
<keyword evidence="8 12" id="KW-0718">Serine biosynthesis</keyword>
<evidence type="ECO:0000256" key="10">
    <source>
        <dbReference type="ARBA" id="ARBA00049007"/>
    </source>
</evidence>
<evidence type="ECO:0000256" key="6">
    <source>
        <dbReference type="ARBA" id="ARBA00022679"/>
    </source>
</evidence>
<dbReference type="PANTHER" id="PTHR43247">
    <property type="entry name" value="PHOSPHOSERINE AMINOTRANSFERASE"/>
    <property type="match status" value="1"/>
</dbReference>
<gene>
    <name evidence="14" type="ORF">WICMUC_001631</name>
</gene>
<dbReference type="NCBIfam" id="NF003764">
    <property type="entry name" value="PRK05355.1"/>
    <property type="match status" value="1"/>
</dbReference>
<dbReference type="GO" id="GO:0005737">
    <property type="term" value="C:cytoplasm"/>
    <property type="evidence" value="ECO:0007669"/>
    <property type="project" value="TreeGrafter"/>
</dbReference>
<dbReference type="PANTHER" id="PTHR43247:SF1">
    <property type="entry name" value="PHOSPHOSERINE AMINOTRANSFERASE"/>
    <property type="match status" value="1"/>
</dbReference>
<keyword evidence="15" id="KW-1185">Reference proteome</keyword>
<comment type="pathway">
    <text evidence="2 12">Amino-acid biosynthesis; L-serine biosynthesis; L-serine from 3-phospho-D-glycerate: step 2/3.</text>
</comment>
<comment type="cofactor">
    <cofactor evidence="1 11">
        <name>pyridoxal 5'-phosphate</name>
        <dbReference type="ChEBI" id="CHEBI:597326"/>
    </cofactor>
</comment>
<dbReference type="AlphaFoldDB" id="A0A9P8PU60"/>
<dbReference type="Gene3D" id="3.90.1150.10">
    <property type="entry name" value="Aspartate Aminotransferase, domain 1"/>
    <property type="match status" value="1"/>
</dbReference>
<dbReference type="GO" id="GO:0030170">
    <property type="term" value="F:pyridoxal phosphate binding"/>
    <property type="evidence" value="ECO:0007669"/>
    <property type="project" value="TreeGrafter"/>
</dbReference>
<evidence type="ECO:0000313" key="15">
    <source>
        <dbReference type="Proteomes" id="UP000769528"/>
    </source>
</evidence>
<protein>
    <recommendedName>
        <fullName evidence="12">Phosphoserine aminotransferase</fullName>
        <ecNumber evidence="12">2.6.1.52</ecNumber>
    </recommendedName>
</protein>
<keyword evidence="4 12" id="KW-0032">Aminotransferase</keyword>
<evidence type="ECO:0000256" key="9">
    <source>
        <dbReference type="ARBA" id="ARBA00047630"/>
    </source>
</evidence>
<reference evidence="14" key="1">
    <citation type="journal article" date="2021" name="Open Biol.">
        <title>Shared evolutionary footprints suggest mitochondrial oxidative damage underlies multiple complex I losses in fungi.</title>
        <authorList>
            <person name="Schikora-Tamarit M.A."/>
            <person name="Marcet-Houben M."/>
            <person name="Nosek J."/>
            <person name="Gabaldon T."/>
        </authorList>
    </citation>
    <scope>NUCLEOTIDE SEQUENCE</scope>
    <source>
        <strain evidence="14">CBS6341</strain>
    </source>
</reference>
<evidence type="ECO:0000256" key="4">
    <source>
        <dbReference type="ARBA" id="ARBA00022576"/>
    </source>
</evidence>
<evidence type="ECO:0000256" key="5">
    <source>
        <dbReference type="ARBA" id="ARBA00022605"/>
    </source>
</evidence>
<comment type="catalytic activity">
    <reaction evidence="10 12">
        <text>O-phospho-L-serine + 2-oxoglutarate = 3-phosphooxypyruvate + L-glutamate</text>
        <dbReference type="Rhea" id="RHEA:14329"/>
        <dbReference type="ChEBI" id="CHEBI:16810"/>
        <dbReference type="ChEBI" id="CHEBI:18110"/>
        <dbReference type="ChEBI" id="CHEBI:29985"/>
        <dbReference type="ChEBI" id="CHEBI:57524"/>
        <dbReference type="EC" id="2.6.1.52"/>
    </reaction>
</comment>
<proteinExistence type="inferred from homology"/>
<evidence type="ECO:0000313" key="14">
    <source>
        <dbReference type="EMBL" id="KAH3678202.1"/>
    </source>
</evidence>
<dbReference type="GO" id="GO:0006564">
    <property type="term" value="P:L-serine biosynthetic process"/>
    <property type="evidence" value="ECO:0007669"/>
    <property type="project" value="UniProtKB-KW"/>
</dbReference>
<dbReference type="InterPro" id="IPR015424">
    <property type="entry name" value="PyrdxlP-dep_Trfase"/>
</dbReference>
<accession>A0A9P8PU60</accession>